<reference evidence="8 9" key="1">
    <citation type="journal article" date="2014" name="Nat. Commun.">
        <title>Klebsormidium flaccidum genome reveals primary factors for plant terrestrial adaptation.</title>
        <authorList>
            <person name="Hori K."/>
            <person name="Maruyama F."/>
            <person name="Fujisawa T."/>
            <person name="Togashi T."/>
            <person name="Yamamoto N."/>
            <person name="Seo M."/>
            <person name="Sato S."/>
            <person name="Yamada T."/>
            <person name="Mori H."/>
            <person name="Tajima N."/>
            <person name="Moriyama T."/>
            <person name="Ikeuchi M."/>
            <person name="Watanabe M."/>
            <person name="Wada H."/>
            <person name="Kobayashi K."/>
            <person name="Saito M."/>
            <person name="Masuda T."/>
            <person name="Sasaki-Sekimoto Y."/>
            <person name="Mashiguchi K."/>
            <person name="Awai K."/>
            <person name="Shimojima M."/>
            <person name="Masuda S."/>
            <person name="Iwai M."/>
            <person name="Nobusawa T."/>
            <person name="Narise T."/>
            <person name="Kondo S."/>
            <person name="Saito H."/>
            <person name="Sato R."/>
            <person name="Murakawa M."/>
            <person name="Ihara Y."/>
            <person name="Oshima-Yamada Y."/>
            <person name="Ohtaka K."/>
            <person name="Satoh M."/>
            <person name="Sonobe K."/>
            <person name="Ishii M."/>
            <person name="Ohtani R."/>
            <person name="Kanamori-Sato M."/>
            <person name="Honoki R."/>
            <person name="Miyazaki D."/>
            <person name="Mochizuki H."/>
            <person name="Umetsu J."/>
            <person name="Higashi K."/>
            <person name="Shibata D."/>
            <person name="Kamiya Y."/>
            <person name="Sato N."/>
            <person name="Nakamura Y."/>
            <person name="Tabata S."/>
            <person name="Ida S."/>
            <person name="Kurokawa K."/>
            <person name="Ohta H."/>
        </authorList>
    </citation>
    <scope>NUCLEOTIDE SEQUENCE [LARGE SCALE GENOMIC DNA]</scope>
    <source>
        <strain evidence="8 9">NIES-2285</strain>
    </source>
</reference>
<accession>A0A1Y1I8N0</accession>
<dbReference type="InterPro" id="IPR006634">
    <property type="entry name" value="TLC-dom"/>
</dbReference>
<feature type="transmembrane region" description="Helical" evidence="6">
    <location>
        <begin position="212"/>
        <end position="231"/>
    </location>
</feature>
<protein>
    <submittedName>
        <fullName evidence="8">LAG1 longevity assurance homolog 3</fullName>
    </submittedName>
</protein>
<evidence type="ECO:0000259" key="7">
    <source>
        <dbReference type="PROSITE" id="PS50922"/>
    </source>
</evidence>
<dbReference type="PANTHER" id="PTHR12560:SF0">
    <property type="entry name" value="LD18904P"/>
    <property type="match status" value="1"/>
</dbReference>
<evidence type="ECO:0000256" key="5">
    <source>
        <dbReference type="PROSITE-ProRule" id="PRU00205"/>
    </source>
</evidence>
<comment type="subcellular location">
    <subcellularLocation>
        <location evidence="1">Endoplasmic reticulum membrane</location>
        <topology evidence="1">Multi-pass membrane protein</topology>
    </subcellularLocation>
</comment>
<sequence>MVDSSSQPMEAGFELGAFNVVHLRNQLSDWLAQLLLSLLGHSDSEGPHGLARWRQRSLPVVADLQLALLLALLLPALRWALECTVFDSAARSALARQRPPASRVGQERAQLAVTKYKESAWRCCFYGAVWLYGLTVTLAEGWPGRDTRALWDGWPHHTVTYGVKVFYMLELSYYLFGIYAVGASFVAPAHAWEVRRKDSLVMLTHHLATTLLLAYSYLHGFVRIGALVLLAHDLSDVLLEGAKLAKYAGRELAASLTFAAFALSFFALRLVYYPAVLIYSASFEAPALVGPLLTWPMTLVFYYVFNTALLLVLVLHCYWFLLILRIAAKQIASGGKVDDVRSDSDDD</sequence>
<dbReference type="Proteomes" id="UP000054558">
    <property type="component" value="Unassembled WGS sequence"/>
</dbReference>
<dbReference type="GO" id="GO:0005789">
    <property type="term" value="C:endoplasmic reticulum membrane"/>
    <property type="evidence" value="ECO:0007669"/>
    <property type="project" value="UniProtKB-SubCell"/>
</dbReference>
<evidence type="ECO:0000256" key="6">
    <source>
        <dbReference type="SAM" id="Phobius"/>
    </source>
</evidence>
<gene>
    <name evidence="8" type="ORF">KFL_002540020</name>
</gene>
<dbReference type="OMA" id="ESMWKFA"/>
<organism evidence="8 9">
    <name type="scientific">Klebsormidium nitens</name>
    <name type="common">Green alga</name>
    <name type="synonym">Ulothrix nitens</name>
    <dbReference type="NCBI Taxonomy" id="105231"/>
    <lineage>
        <taxon>Eukaryota</taxon>
        <taxon>Viridiplantae</taxon>
        <taxon>Streptophyta</taxon>
        <taxon>Klebsormidiophyceae</taxon>
        <taxon>Klebsormidiales</taxon>
        <taxon>Klebsormidiaceae</taxon>
        <taxon>Klebsormidium</taxon>
    </lineage>
</organism>
<dbReference type="Pfam" id="PF03798">
    <property type="entry name" value="TRAM_LAG1_CLN8"/>
    <property type="match status" value="1"/>
</dbReference>
<dbReference type="EMBL" id="DF237203">
    <property type="protein sequence ID" value="GAQ85769.1"/>
    <property type="molecule type" value="Genomic_DNA"/>
</dbReference>
<name>A0A1Y1I8N0_KLENI</name>
<evidence type="ECO:0000313" key="8">
    <source>
        <dbReference type="EMBL" id="GAQ85769.1"/>
    </source>
</evidence>
<keyword evidence="2 5" id="KW-0812">Transmembrane</keyword>
<keyword evidence="3 6" id="KW-1133">Transmembrane helix</keyword>
<dbReference type="InterPro" id="IPR016439">
    <property type="entry name" value="Lag1/Lac1-like"/>
</dbReference>
<dbReference type="GO" id="GO:0046513">
    <property type="term" value="P:ceramide biosynthetic process"/>
    <property type="evidence" value="ECO:0000318"/>
    <property type="project" value="GO_Central"/>
</dbReference>
<evidence type="ECO:0000256" key="4">
    <source>
        <dbReference type="ARBA" id="ARBA00023136"/>
    </source>
</evidence>
<feature type="transmembrane region" description="Helical" evidence="6">
    <location>
        <begin position="300"/>
        <end position="324"/>
    </location>
</feature>
<feature type="transmembrane region" description="Helical" evidence="6">
    <location>
        <begin position="171"/>
        <end position="192"/>
    </location>
</feature>
<proteinExistence type="predicted"/>
<dbReference type="SMART" id="SM00724">
    <property type="entry name" value="TLC"/>
    <property type="match status" value="1"/>
</dbReference>
<dbReference type="OrthoDB" id="537032at2759"/>
<dbReference type="GO" id="GO:0050291">
    <property type="term" value="F:sphingosine N-acyltransferase activity"/>
    <property type="evidence" value="ECO:0000318"/>
    <property type="project" value="GO_Central"/>
</dbReference>
<feature type="domain" description="TLC" evidence="7">
    <location>
        <begin position="114"/>
        <end position="332"/>
    </location>
</feature>
<dbReference type="PROSITE" id="PS50922">
    <property type="entry name" value="TLC"/>
    <property type="match status" value="1"/>
</dbReference>
<feature type="transmembrane region" description="Helical" evidence="6">
    <location>
        <begin position="252"/>
        <end position="280"/>
    </location>
</feature>
<dbReference type="GO" id="GO:0005783">
    <property type="term" value="C:endoplasmic reticulum"/>
    <property type="evidence" value="ECO:0000318"/>
    <property type="project" value="GO_Central"/>
</dbReference>
<evidence type="ECO:0000256" key="3">
    <source>
        <dbReference type="ARBA" id="ARBA00022989"/>
    </source>
</evidence>
<dbReference type="PANTHER" id="PTHR12560">
    <property type="entry name" value="LONGEVITY ASSURANCE FACTOR 1 LAG1"/>
    <property type="match status" value="1"/>
</dbReference>
<evidence type="ECO:0000256" key="1">
    <source>
        <dbReference type="ARBA" id="ARBA00004477"/>
    </source>
</evidence>
<keyword evidence="9" id="KW-1185">Reference proteome</keyword>
<dbReference type="AlphaFoldDB" id="A0A1Y1I8N0"/>
<evidence type="ECO:0000256" key="2">
    <source>
        <dbReference type="ARBA" id="ARBA00022692"/>
    </source>
</evidence>
<keyword evidence="4 5" id="KW-0472">Membrane</keyword>
<evidence type="ECO:0000313" key="9">
    <source>
        <dbReference type="Proteomes" id="UP000054558"/>
    </source>
</evidence>
<dbReference type="STRING" id="105231.A0A1Y1I8N0"/>